<evidence type="ECO:0000259" key="7">
    <source>
        <dbReference type="PROSITE" id="PS50222"/>
    </source>
</evidence>
<organism evidence="8 9">
    <name type="scientific">Mugilogobius chulae</name>
    <name type="common">yellowstripe goby</name>
    <dbReference type="NCBI Taxonomy" id="88201"/>
    <lineage>
        <taxon>Eukaryota</taxon>
        <taxon>Metazoa</taxon>
        <taxon>Chordata</taxon>
        <taxon>Craniata</taxon>
        <taxon>Vertebrata</taxon>
        <taxon>Euteleostomi</taxon>
        <taxon>Actinopterygii</taxon>
        <taxon>Neopterygii</taxon>
        <taxon>Teleostei</taxon>
        <taxon>Neoteleostei</taxon>
        <taxon>Acanthomorphata</taxon>
        <taxon>Gobiaria</taxon>
        <taxon>Gobiiformes</taxon>
        <taxon>Gobioidei</taxon>
        <taxon>Gobiidae</taxon>
        <taxon>Gobionellinae</taxon>
        <taxon>Mugilogobius</taxon>
    </lineage>
</organism>
<dbReference type="InterPro" id="IPR011992">
    <property type="entry name" value="EF-hand-dom_pair"/>
</dbReference>
<dbReference type="InterPro" id="IPR002048">
    <property type="entry name" value="EF_hand_dom"/>
</dbReference>
<dbReference type="GO" id="GO:0005737">
    <property type="term" value="C:cytoplasm"/>
    <property type="evidence" value="ECO:0007669"/>
    <property type="project" value="TreeGrafter"/>
</dbReference>
<dbReference type="SMART" id="SM00720">
    <property type="entry name" value="calpain_III"/>
    <property type="match status" value="1"/>
</dbReference>
<dbReference type="EMBL" id="JBBPFD010000004">
    <property type="protein sequence ID" value="KAK7930300.1"/>
    <property type="molecule type" value="Genomic_DNA"/>
</dbReference>
<dbReference type="InterPro" id="IPR022682">
    <property type="entry name" value="Calpain_domain_III"/>
</dbReference>
<dbReference type="PANTHER" id="PTHR10183">
    <property type="entry name" value="CALPAIN"/>
    <property type="match status" value="1"/>
</dbReference>
<evidence type="ECO:0000256" key="6">
    <source>
        <dbReference type="ARBA" id="ARBA00022837"/>
    </source>
</evidence>
<dbReference type="Proteomes" id="UP001460270">
    <property type="component" value="Unassembled WGS sequence"/>
</dbReference>
<accession>A0AAW0PKI8</accession>
<dbReference type="InterPro" id="IPR036213">
    <property type="entry name" value="Calpain_III_sf"/>
</dbReference>
<dbReference type="Pfam" id="PF01067">
    <property type="entry name" value="Calpain_III"/>
    <property type="match status" value="1"/>
</dbReference>
<evidence type="ECO:0000256" key="2">
    <source>
        <dbReference type="ARBA" id="ARBA00022670"/>
    </source>
</evidence>
<evidence type="ECO:0000256" key="1">
    <source>
        <dbReference type="ARBA" id="ARBA00007623"/>
    </source>
</evidence>
<comment type="similarity">
    <text evidence="1">Belongs to the peptidase C2 family.</text>
</comment>
<keyword evidence="3" id="KW-0479">Metal-binding</keyword>
<dbReference type="SUPFAM" id="SSF47473">
    <property type="entry name" value="EF-hand"/>
    <property type="match status" value="1"/>
</dbReference>
<evidence type="ECO:0000256" key="5">
    <source>
        <dbReference type="ARBA" id="ARBA00022807"/>
    </source>
</evidence>
<dbReference type="InterPro" id="IPR022683">
    <property type="entry name" value="Calpain_III"/>
</dbReference>
<dbReference type="AlphaFoldDB" id="A0AAW0PKI8"/>
<protein>
    <recommendedName>
        <fullName evidence="7">EF-hand domain-containing protein</fullName>
    </recommendedName>
</protein>
<dbReference type="GO" id="GO:0004198">
    <property type="term" value="F:calcium-dependent cysteine-type endopeptidase activity"/>
    <property type="evidence" value="ECO:0007669"/>
    <property type="project" value="InterPro"/>
</dbReference>
<dbReference type="SUPFAM" id="SSF49758">
    <property type="entry name" value="Calpain large subunit, middle domain (domain III)"/>
    <property type="match status" value="1"/>
</dbReference>
<dbReference type="GO" id="GO:0006508">
    <property type="term" value="P:proteolysis"/>
    <property type="evidence" value="ECO:0007669"/>
    <property type="project" value="UniProtKB-KW"/>
</dbReference>
<keyword evidence="6" id="KW-0106">Calcium</keyword>
<keyword evidence="9" id="KW-1185">Reference proteome</keyword>
<evidence type="ECO:0000313" key="9">
    <source>
        <dbReference type="Proteomes" id="UP001460270"/>
    </source>
</evidence>
<evidence type="ECO:0000313" key="8">
    <source>
        <dbReference type="EMBL" id="KAK7930300.1"/>
    </source>
</evidence>
<name>A0AAW0PKI8_9GOBI</name>
<dbReference type="PROSITE" id="PS50222">
    <property type="entry name" value="EF_HAND_2"/>
    <property type="match status" value="1"/>
</dbReference>
<keyword evidence="2" id="KW-0645">Protease</keyword>
<evidence type="ECO:0000256" key="3">
    <source>
        <dbReference type="ARBA" id="ARBA00022723"/>
    </source>
</evidence>
<keyword evidence="5" id="KW-0788">Thiol protease</keyword>
<dbReference type="Gene3D" id="1.10.238.10">
    <property type="entry name" value="EF-hand"/>
    <property type="match status" value="1"/>
</dbReference>
<evidence type="ECO:0000256" key="4">
    <source>
        <dbReference type="ARBA" id="ARBA00022801"/>
    </source>
</evidence>
<gene>
    <name evidence="8" type="ORF">WMY93_006695</name>
</gene>
<dbReference type="PROSITE" id="PS00018">
    <property type="entry name" value="EF_HAND_1"/>
    <property type="match status" value="1"/>
</dbReference>
<keyword evidence="4" id="KW-0378">Hydrolase</keyword>
<dbReference type="InterPro" id="IPR022684">
    <property type="entry name" value="Calpain_cysteine_protease"/>
</dbReference>
<feature type="domain" description="EF-hand" evidence="7">
    <location>
        <begin position="175"/>
        <end position="210"/>
    </location>
</feature>
<dbReference type="InterPro" id="IPR018247">
    <property type="entry name" value="EF_Hand_1_Ca_BS"/>
</dbReference>
<dbReference type="GO" id="GO:0005509">
    <property type="term" value="F:calcium ion binding"/>
    <property type="evidence" value="ECO:0007669"/>
    <property type="project" value="InterPro"/>
</dbReference>
<dbReference type="Gene3D" id="2.60.120.380">
    <property type="match status" value="1"/>
</dbReference>
<proteinExistence type="inferred from homology"/>
<reference evidence="9" key="1">
    <citation type="submission" date="2024-04" db="EMBL/GenBank/DDBJ databases">
        <title>Salinicola lusitanus LLJ914,a marine bacterium isolated from the Okinawa Trough.</title>
        <authorList>
            <person name="Li J."/>
        </authorList>
    </citation>
    <scope>NUCLEOTIDE SEQUENCE [LARGE SCALE GENOMIC DNA]</scope>
</reference>
<comment type="caution">
    <text evidence="8">The sequence shown here is derived from an EMBL/GenBank/DDBJ whole genome shotgun (WGS) entry which is preliminary data.</text>
</comment>
<dbReference type="PANTHER" id="PTHR10183:SF395">
    <property type="entry name" value="CALPAIN 2, (M_II) LARGE SUBUNIT A-RELATED"/>
    <property type="match status" value="1"/>
</dbReference>
<sequence length="244" mass="27353">MDKPSLQGLPSQFHGQSQVHLDKNFFLTHASAARSETFINLREVCNRFRLPPGEYLIVPSTFDPHLNGDFCIRVFSEKQQQTVPFDDPVCADLKDDTVSDSEVDAGFKGLFTKLAGPDMEISAVELRTILNKIVSKRTDIKTSGFSAETSRVMVNLMDESGNGKLGLGEFATLWKKIQRYLEVYKKNDVDNSGTISTPEMRVALKDAGFSLNNPLYQLLVARYAEADLTLDFDNSLPWLNFSMI</sequence>